<accession>A0A0F9K080</accession>
<proteinExistence type="predicted"/>
<evidence type="ECO:0000313" key="1">
    <source>
        <dbReference type="EMBL" id="KKM68121.1"/>
    </source>
</evidence>
<organism evidence="1">
    <name type="scientific">marine sediment metagenome</name>
    <dbReference type="NCBI Taxonomy" id="412755"/>
    <lineage>
        <taxon>unclassified sequences</taxon>
        <taxon>metagenomes</taxon>
        <taxon>ecological metagenomes</taxon>
    </lineage>
</organism>
<name>A0A0F9K080_9ZZZZ</name>
<gene>
    <name evidence="1" type="ORF">LCGC14_1464080</name>
</gene>
<comment type="caution">
    <text evidence="1">The sequence shown here is derived from an EMBL/GenBank/DDBJ whole genome shotgun (WGS) entry which is preliminary data.</text>
</comment>
<reference evidence="1" key="1">
    <citation type="journal article" date="2015" name="Nature">
        <title>Complex archaea that bridge the gap between prokaryotes and eukaryotes.</title>
        <authorList>
            <person name="Spang A."/>
            <person name="Saw J.H."/>
            <person name="Jorgensen S.L."/>
            <person name="Zaremba-Niedzwiedzka K."/>
            <person name="Martijn J."/>
            <person name="Lind A.E."/>
            <person name="van Eijk R."/>
            <person name="Schleper C."/>
            <person name="Guy L."/>
            <person name="Ettema T.J."/>
        </authorList>
    </citation>
    <scope>NUCLEOTIDE SEQUENCE</scope>
</reference>
<evidence type="ECO:0008006" key="2">
    <source>
        <dbReference type="Google" id="ProtNLM"/>
    </source>
</evidence>
<protein>
    <recommendedName>
        <fullName evidence="2">BZIP domain-containing protein</fullName>
    </recommendedName>
</protein>
<dbReference type="AlphaFoldDB" id="A0A0F9K080"/>
<sequence length="97" mass="11777">MSYNYEVYKKEIIDERQKKRATVNLSSRAMRRRVSRKETQPKRVRIRRILAIATKNKNKNILLEKEINILKGRQIEIEADLVKMKEHIDRWVKEENV</sequence>
<dbReference type="EMBL" id="LAZR01010224">
    <property type="protein sequence ID" value="KKM68121.1"/>
    <property type="molecule type" value="Genomic_DNA"/>
</dbReference>